<evidence type="ECO:0008006" key="4">
    <source>
        <dbReference type="Google" id="ProtNLM"/>
    </source>
</evidence>
<proteinExistence type="predicted"/>
<feature type="region of interest" description="Disordered" evidence="1">
    <location>
        <begin position="206"/>
        <end position="261"/>
    </location>
</feature>
<dbReference type="Proteomes" id="UP001589789">
    <property type="component" value="Unassembled WGS sequence"/>
</dbReference>
<evidence type="ECO:0000313" key="2">
    <source>
        <dbReference type="EMBL" id="MFC0386036.1"/>
    </source>
</evidence>
<gene>
    <name evidence="2" type="ORF">ACFFIC_10850</name>
</gene>
<feature type="compositionally biased region" description="Polar residues" evidence="1">
    <location>
        <begin position="226"/>
        <end position="241"/>
    </location>
</feature>
<evidence type="ECO:0000313" key="3">
    <source>
        <dbReference type="Proteomes" id="UP001589789"/>
    </source>
</evidence>
<sequence>MLEETGLDAPRLLDPSALWADVEAAFAEHDRRQAAASAAAVDLEFLLQVASAARKLHDVLDMGARSQRQRVCDVLEARLRKGGEASAAACTALQSPEFLLALVAAARAAAHDLKSDCGPESNPSGTQDNLENGWILAEGLPGVFSRHTGLEAELAPANKQLSRPTACMRFLKAAFELSGREVLSDAVVLATVHRWERVQLIADPTGQEASRSAIIPPGRPDDRSIPGQTGQGCNERPQSALSRLFNRGLARPRLGGYGRAG</sequence>
<protein>
    <recommendedName>
        <fullName evidence="4">DUF222 domain-containing protein</fullName>
    </recommendedName>
</protein>
<organism evidence="2 3">
    <name type="scientific">Muricoccus vinaceus</name>
    <dbReference type="NCBI Taxonomy" id="424704"/>
    <lineage>
        <taxon>Bacteria</taxon>
        <taxon>Pseudomonadati</taxon>
        <taxon>Pseudomonadota</taxon>
        <taxon>Alphaproteobacteria</taxon>
        <taxon>Acetobacterales</taxon>
        <taxon>Roseomonadaceae</taxon>
        <taxon>Muricoccus</taxon>
    </lineage>
</organism>
<comment type="caution">
    <text evidence="2">The sequence shown here is derived from an EMBL/GenBank/DDBJ whole genome shotgun (WGS) entry which is preliminary data.</text>
</comment>
<reference evidence="2 3" key="1">
    <citation type="submission" date="2024-09" db="EMBL/GenBank/DDBJ databases">
        <authorList>
            <person name="Sun Q."/>
            <person name="Mori K."/>
        </authorList>
    </citation>
    <scope>NUCLEOTIDE SEQUENCE [LARGE SCALE GENOMIC DNA]</scope>
    <source>
        <strain evidence="2 3">CCM 7468</strain>
    </source>
</reference>
<name>A0ABV6IRG5_9PROT</name>
<dbReference type="EMBL" id="JBHLVZ010000022">
    <property type="protein sequence ID" value="MFC0386036.1"/>
    <property type="molecule type" value="Genomic_DNA"/>
</dbReference>
<dbReference type="RefSeq" id="WP_377050179.1">
    <property type="nucleotide sequence ID" value="NZ_JBHLVZ010000022.1"/>
</dbReference>
<keyword evidence="3" id="KW-1185">Reference proteome</keyword>
<evidence type="ECO:0000256" key="1">
    <source>
        <dbReference type="SAM" id="MobiDB-lite"/>
    </source>
</evidence>
<accession>A0ABV6IRG5</accession>